<accession>A0ABZ2KL89</accession>
<proteinExistence type="predicted"/>
<dbReference type="Proteomes" id="UP001379533">
    <property type="component" value="Chromosome"/>
</dbReference>
<gene>
    <name evidence="2" type="ORF">LZC95_20985</name>
</gene>
<dbReference type="InterPro" id="IPR009081">
    <property type="entry name" value="PP-bd_ACP"/>
</dbReference>
<sequence length="92" mass="10443">MIDERIYERVYDFIVENYLGGEGEELDHDTPLLKLGILDSMRMIELLTFLETECGVFVHGRDILAANFKTLKNIADLAVRIRDTSDGLGRAP</sequence>
<keyword evidence="3" id="KW-1185">Reference proteome</keyword>
<evidence type="ECO:0000259" key="1">
    <source>
        <dbReference type="Pfam" id="PF00550"/>
    </source>
</evidence>
<evidence type="ECO:0000313" key="2">
    <source>
        <dbReference type="EMBL" id="WXA99284.1"/>
    </source>
</evidence>
<dbReference type="RefSeq" id="WP_394849919.1">
    <property type="nucleotide sequence ID" value="NZ_CP089982.1"/>
</dbReference>
<evidence type="ECO:0000313" key="3">
    <source>
        <dbReference type="Proteomes" id="UP001379533"/>
    </source>
</evidence>
<name>A0ABZ2KL89_9BACT</name>
<organism evidence="2 3">
    <name type="scientific">Pendulispora brunnea</name>
    <dbReference type="NCBI Taxonomy" id="2905690"/>
    <lineage>
        <taxon>Bacteria</taxon>
        <taxon>Pseudomonadati</taxon>
        <taxon>Myxococcota</taxon>
        <taxon>Myxococcia</taxon>
        <taxon>Myxococcales</taxon>
        <taxon>Sorangiineae</taxon>
        <taxon>Pendulisporaceae</taxon>
        <taxon>Pendulispora</taxon>
    </lineage>
</organism>
<reference evidence="2 3" key="1">
    <citation type="submission" date="2021-12" db="EMBL/GenBank/DDBJ databases">
        <title>Discovery of the Pendulisporaceae a myxobacterial family with distinct sporulation behavior and unique specialized metabolism.</title>
        <authorList>
            <person name="Garcia R."/>
            <person name="Popoff A."/>
            <person name="Bader C.D."/>
            <person name="Loehr J."/>
            <person name="Walesch S."/>
            <person name="Walt C."/>
            <person name="Boldt J."/>
            <person name="Bunk B."/>
            <person name="Haeckl F.J.F.P.J."/>
            <person name="Gunesch A.P."/>
            <person name="Birkelbach J."/>
            <person name="Nuebel U."/>
            <person name="Pietschmann T."/>
            <person name="Bach T."/>
            <person name="Mueller R."/>
        </authorList>
    </citation>
    <scope>NUCLEOTIDE SEQUENCE [LARGE SCALE GENOMIC DNA]</scope>
    <source>
        <strain evidence="2 3">MSr12523</strain>
    </source>
</reference>
<protein>
    <submittedName>
        <fullName evidence="2">Acyl carrier protein</fullName>
    </submittedName>
</protein>
<feature type="domain" description="Carrier" evidence="1">
    <location>
        <begin position="17"/>
        <end position="77"/>
    </location>
</feature>
<dbReference type="Gene3D" id="1.10.1200.10">
    <property type="entry name" value="ACP-like"/>
    <property type="match status" value="1"/>
</dbReference>
<dbReference type="EMBL" id="CP089982">
    <property type="protein sequence ID" value="WXA99284.1"/>
    <property type="molecule type" value="Genomic_DNA"/>
</dbReference>
<dbReference type="SUPFAM" id="SSF47336">
    <property type="entry name" value="ACP-like"/>
    <property type="match status" value="1"/>
</dbReference>
<dbReference type="Pfam" id="PF00550">
    <property type="entry name" value="PP-binding"/>
    <property type="match status" value="1"/>
</dbReference>
<dbReference type="InterPro" id="IPR036736">
    <property type="entry name" value="ACP-like_sf"/>
</dbReference>